<evidence type="ECO:0000313" key="5">
    <source>
        <dbReference type="Proteomes" id="UP000078542"/>
    </source>
</evidence>
<feature type="transmembrane region" description="Helical" evidence="1">
    <location>
        <begin position="686"/>
        <end position="706"/>
    </location>
</feature>
<dbReference type="GO" id="GO:0016747">
    <property type="term" value="F:acyltransferase activity, transferring groups other than amino-acyl groups"/>
    <property type="evidence" value="ECO:0007669"/>
    <property type="project" value="InterPro"/>
</dbReference>
<dbReference type="Proteomes" id="UP000078542">
    <property type="component" value="Unassembled WGS sequence"/>
</dbReference>
<dbReference type="PANTHER" id="PTHR11161:SF69">
    <property type="entry name" value="NOSE RESISTANT TO FLUOXETINE PROTEIN 6-LIKE PROTEIN"/>
    <property type="match status" value="1"/>
</dbReference>
<feature type="transmembrane region" description="Helical" evidence="1">
    <location>
        <begin position="760"/>
        <end position="779"/>
    </location>
</feature>
<evidence type="ECO:0000256" key="2">
    <source>
        <dbReference type="SAM" id="SignalP"/>
    </source>
</evidence>
<dbReference type="AlphaFoldDB" id="A0A151IP06"/>
<dbReference type="InterPro" id="IPR052728">
    <property type="entry name" value="O2_lipid_transport_reg"/>
</dbReference>
<keyword evidence="5" id="KW-1185">Reference proteome</keyword>
<sequence length="831" mass="94942">MARSLSYLFVIVCITYKVIAERESNILKLSRPQKVASNETKTTNFNVTEYTTKKNESGKQSPLIAFSKNNPELDWKNYLKMFDGNEEEHRDLDVDFMKEKLEKTANSIQWLADLYDPLRWARVPGKLQDECRRDMERFLSALRDGKLWAAKMSDASGRYSSQFHFGNGFWLGSITLCRELNITDGKIIMNIEEQSPFPLKFHVARFYLNLPKEVDFSTRQVFLGLCLPGTCDRASLTSMLRASADRVEREGNSTYRSSGPKIHVVTVKPVPSSNYCAWQDPKFYVLSAIGGTILFLMICAIVYEYRSLPLMRDTEFSSVSNNNDKTNDFIDKNLNQDRRISIGQENDQELIEKGTKHSQKENPIQRKNCNKGFWLKFLLAFSPIVNGSKIISTEPAAKDSLTCLHGLRVFSLGWVIMVHTYIQVFSIAGNSVRVAKPLSEMNKPMARNVSSLRFAENKTLRTVTERNFMFQTVSNATFSVDTFFFISGLLVTILFYRSLGNLNIEKGNFLKTSFTKFIIMILYRFVRLTPAYLFVLGMNEIAMKQAQARTVFSPIVIDHLTCEKYWWRNALYLNSLYPRTEMCMLWSWYMANDTQFYVLGILLLLLSVKYFKTAVTIVSLLIVSSWFTTFSIAYSNDYIARIQEPFALFDELYDKPWLRAGPYFIGTISGYILFKTKCQLKLPMGVELIGWILSVGIMFSVVYGLYPGNLTVMVSSVYAALGHTAWAMAVAFIVIQCCTGSARMIDSLLSLRLMYPLSRLTYCAYLVHPVIMMVTTTQMDGPLHLYNGIVLILYFGNLVASYLLSFCISLAFEAPVVTLLKIAFTSKKRAR</sequence>
<dbReference type="InterPro" id="IPR006621">
    <property type="entry name" value="Nose-resist-to-fluoxetine_N"/>
</dbReference>
<dbReference type="Pfam" id="PF20146">
    <property type="entry name" value="NRF"/>
    <property type="match status" value="1"/>
</dbReference>
<reference evidence="4 5" key="1">
    <citation type="submission" date="2016-03" db="EMBL/GenBank/DDBJ databases">
        <title>Cyphomyrmex costatus WGS genome.</title>
        <authorList>
            <person name="Nygaard S."/>
            <person name="Hu H."/>
            <person name="Boomsma J."/>
            <person name="Zhang G."/>
        </authorList>
    </citation>
    <scope>NUCLEOTIDE SEQUENCE [LARGE SCALE GENOMIC DNA]</scope>
    <source>
        <strain evidence="4">MS0001</strain>
        <tissue evidence="4">Whole body</tissue>
    </source>
</reference>
<dbReference type="PANTHER" id="PTHR11161">
    <property type="entry name" value="O-ACYLTRANSFERASE"/>
    <property type="match status" value="1"/>
</dbReference>
<accession>A0A151IP06</accession>
<name>A0A151IP06_9HYME</name>
<keyword evidence="1" id="KW-1133">Transmembrane helix</keyword>
<feature type="transmembrane region" description="Helical" evidence="1">
    <location>
        <begin position="517"/>
        <end position="535"/>
    </location>
</feature>
<dbReference type="EMBL" id="KQ976899">
    <property type="protein sequence ID" value="KYN07196.1"/>
    <property type="molecule type" value="Genomic_DNA"/>
</dbReference>
<keyword evidence="2" id="KW-0732">Signal</keyword>
<gene>
    <name evidence="4" type="ORF">ALC62_01862</name>
</gene>
<dbReference type="Pfam" id="PF01757">
    <property type="entry name" value="Acyl_transf_3"/>
    <property type="match status" value="1"/>
</dbReference>
<keyword evidence="1" id="KW-0812">Transmembrane</keyword>
<dbReference type="SMART" id="SM00703">
    <property type="entry name" value="NRF"/>
    <property type="match status" value="1"/>
</dbReference>
<dbReference type="InterPro" id="IPR002656">
    <property type="entry name" value="Acyl_transf_3_dom"/>
</dbReference>
<evidence type="ECO:0000313" key="4">
    <source>
        <dbReference type="EMBL" id="KYN07196.1"/>
    </source>
</evidence>
<feature type="domain" description="Nose resistant-to-fluoxetine protein N-terminal" evidence="3">
    <location>
        <begin position="128"/>
        <end position="254"/>
    </location>
</feature>
<feature type="transmembrane region" description="Helical" evidence="1">
    <location>
        <begin position="476"/>
        <end position="496"/>
    </location>
</feature>
<evidence type="ECO:0000259" key="3">
    <source>
        <dbReference type="SMART" id="SM00703"/>
    </source>
</evidence>
<protein>
    <submittedName>
        <fullName evidence="4">Nose resistant to fluoxetine protein 6</fullName>
    </submittedName>
</protein>
<feature type="transmembrane region" description="Helical" evidence="1">
    <location>
        <begin position="586"/>
        <end position="606"/>
    </location>
</feature>
<feature type="transmembrane region" description="Helical" evidence="1">
    <location>
        <begin position="656"/>
        <end position="674"/>
    </location>
</feature>
<feature type="transmembrane region" description="Helical" evidence="1">
    <location>
        <begin position="407"/>
        <end position="428"/>
    </location>
</feature>
<keyword evidence="1" id="KW-0472">Membrane</keyword>
<feature type="signal peptide" evidence="2">
    <location>
        <begin position="1"/>
        <end position="20"/>
    </location>
</feature>
<evidence type="ECO:0000256" key="1">
    <source>
        <dbReference type="SAM" id="Phobius"/>
    </source>
</evidence>
<feature type="transmembrane region" description="Helical" evidence="1">
    <location>
        <begin position="283"/>
        <end position="303"/>
    </location>
</feature>
<feature type="transmembrane region" description="Helical" evidence="1">
    <location>
        <begin position="718"/>
        <end position="739"/>
    </location>
</feature>
<feature type="transmembrane region" description="Helical" evidence="1">
    <location>
        <begin position="799"/>
        <end position="824"/>
    </location>
</feature>
<organism evidence="4 5">
    <name type="scientific">Cyphomyrmex costatus</name>
    <dbReference type="NCBI Taxonomy" id="456900"/>
    <lineage>
        <taxon>Eukaryota</taxon>
        <taxon>Metazoa</taxon>
        <taxon>Ecdysozoa</taxon>
        <taxon>Arthropoda</taxon>
        <taxon>Hexapoda</taxon>
        <taxon>Insecta</taxon>
        <taxon>Pterygota</taxon>
        <taxon>Neoptera</taxon>
        <taxon>Endopterygota</taxon>
        <taxon>Hymenoptera</taxon>
        <taxon>Apocrita</taxon>
        <taxon>Aculeata</taxon>
        <taxon>Formicoidea</taxon>
        <taxon>Formicidae</taxon>
        <taxon>Myrmicinae</taxon>
        <taxon>Cyphomyrmex</taxon>
    </lineage>
</organism>
<feature type="chain" id="PRO_5007582242" evidence="2">
    <location>
        <begin position="21"/>
        <end position="831"/>
    </location>
</feature>
<feature type="transmembrane region" description="Helical" evidence="1">
    <location>
        <begin position="613"/>
        <end position="636"/>
    </location>
</feature>
<proteinExistence type="predicted"/>